<dbReference type="OrthoDB" id="9803192at2"/>
<reference evidence="2" key="1">
    <citation type="journal article" date="2015" name="Genome Announc.">
        <title>Draft Genome Sequence of Anaerolineae Strain TC1, a Novel Isolate from a Methanogenic Wastewater Treatment System.</title>
        <authorList>
            <person name="Matsuura N."/>
            <person name="Tourlousse D.M."/>
            <person name="Sun L."/>
            <person name="Toyonaga M."/>
            <person name="Kuroda K."/>
            <person name="Ohashi A."/>
            <person name="Cruz R."/>
            <person name="Yamaguchi T."/>
            <person name="Sekiguchi Y."/>
        </authorList>
    </citation>
    <scope>NUCLEOTIDE SEQUENCE [LARGE SCALE GENOMIC DNA]</scope>
    <source>
        <strain evidence="2">TC1</strain>
    </source>
</reference>
<dbReference type="PRINTS" id="PR00419">
    <property type="entry name" value="ADXRDTASE"/>
</dbReference>
<dbReference type="Proteomes" id="UP000053370">
    <property type="component" value="Unassembled WGS sequence"/>
</dbReference>
<dbReference type="NCBIfam" id="NF005560">
    <property type="entry name" value="PRK07233.1"/>
    <property type="match status" value="1"/>
</dbReference>
<feature type="domain" description="Amine oxidase" evidence="1">
    <location>
        <begin position="10"/>
        <end position="406"/>
    </location>
</feature>
<dbReference type="EMBL" id="DF968179">
    <property type="protein sequence ID" value="GAP39250.1"/>
    <property type="molecule type" value="Genomic_DNA"/>
</dbReference>
<evidence type="ECO:0000313" key="2">
    <source>
        <dbReference type="EMBL" id="GAP39250.1"/>
    </source>
</evidence>
<dbReference type="STRING" id="1678840.ATC1_11172"/>
<name>A0A0K8PAT2_9CHLR</name>
<protein>
    <submittedName>
        <fullName evidence="2">Protoporphyrinogen oxidase</fullName>
    </submittedName>
</protein>
<keyword evidence="3" id="KW-1185">Reference proteome</keyword>
<evidence type="ECO:0000313" key="3">
    <source>
        <dbReference type="Proteomes" id="UP000053370"/>
    </source>
</evidence>
<dbReference type="InterPro" id="IPR050464">
    <property type="entry name" value="Zeta_carotene_desat/Oxidored"/>
</dbReference>
<dbReference type="GO" id="GO:0016491">
    <property type="term" value="F:oxidoreductase activity"/>
    <property type="evidence" value="ECO:0007669"/>
    <property type="project" value="InterPro"/>
</dbReference>
<dbReference type="RefSeq" id="WP_062277202.1">
    <property type="nucleotide sequence ID" value="NZ_DF968179.1"/>
</dbReference>
<evidence type="ECO:0000259" key="1">
    <source>
        <dbReference type="Pfam" id="PF01593"/>
    </source>
</evidence>
<dbReference type="Pfam" id="PF01593">
    <property type="entry name" value="Amino_oxidase"/>
    <property type="match status" value="1"/>
</dbReference>
<gene>
    <name evidence="2" type="ORF">ATC1_11172</name>
</gene>
<dbReference type="SUPFAM" id="SSF51905">
    <property type="entry name" value="FAD/NAD(P)-binding domain"/>
    <property type="match status" value="1"/>
</dbReference>
<dbReference type="InterPro" id="IPR002937">
    <property type="entry name" value="Amino_oxidase"/>
</dbReference>
<sequence length="427" mass="49109">MRIAIIGAGMCGLTTAWNLQKKGHDVTIFEKESIPGGLASGFREPQWENYVEKFYHHWFKTDTALMQLMKELDLFPEVEFKKPTTVMFYNGKFYPFDSIPAAILYPGLGYGINKIRFGFIGLYLKLTKNWKSLEKFTAESWMTKYAGAAVYHSMWEPMMVGKFGEQYAHQVNMAWLWARIYSRTTQLGTYRGGMQSFFSAFTAKLRERGVNILFNSAIRSVSKNGEIDLIVETEDQTSHFDRVIITTSPKSFLDLVPEITGSYRDQLQSLKSIGAVVLVVSLKRPLSPKDYYWYNLPKNAGFPFLALVEHTNFVPSSKFHGETIIYAGDYLESEHEYFSLSERDLLQRFIPGFQKINPEFSADWILNCWKFSTYYAQPIPFLNHSANIPDVKTPIRGLYFASMSHIYPWDRGTNYSVELANLLSSVI</sequence>
<dbReference type="AlphaFoldDB" id="A0A0K8PAT2"/>
<dbReference type="PANTHER" id="PTHR42923:SF46">
    <property type="entry name" value="AMINE OXIDASE"/>
    <property type="match status" value="1"/>
</dbReference>
<dbReference type="InterPro" id="IPR036188">
    <property type="entry name" value="FAD/NAD-bd_sf"/>
</dbReference>
<dbReference type="PANTHER" id="PTHR42923">
    <property type="entry name" value="PROTOPORPHYRINOGEN OXIDASE"/>
    <property type="match status" value="1"/>
</dbReference>
<accession>A0A0K8PAT2</accession>
<dbReference type="Gene3D" id="3.50.50.60">
    <property type="entry name" value="FAD/NAD(P)-binding domain"/>
    <property type="match status" value="1"/>
</dbReference>
<proteinExistence type="predicted"/>
<organism evidence="2">
    <name type="scientific">Flexilinea flocculi</name>
    <dbReference type="NCBI Taxonomy" id="1678840"/>
    <lineage>
        <taxon>Bacteria</taxon>
        <taxon>Bacillati</taxon>
        <taxon>Chloroflexota</taxon>
        <taxon>Anaerolineae</taxon>
        <taxon>Anaerolineales</taxon>
        <taxon>Anaerolineaceae</taxon>
        <taxon>Flexilinea</taxon>
    </lineage>
</organism>